<evidence type="ECO:0000256" key="11">
    <source>
        <dbReference type="HAMAP-Rule" id="MF_00920"/>
    </source>
</evidence>
<accession>A0A3M0CD61</accession>
<evidence type="ECO:0000256" key="5">
    <source>
        <dbReference type="ARBA" id="ARBA00022801"/>
    </source>
</evidence>
<proteinExistence type="inferred from homology"/>
<evidence type="ECO:0000256" key="8">
    <source>
        <dbReference type="ARBA" id="ARBA00023170"/>
    </source>
</evidence>
<dbReference type="SMART" id="SM00963">
    <property type="entry name" value="SRP54_N"/>
    <property type="match status" value="1"/>
</dbReference>
<evidence type="ECO:0000256" key="7">
    <source>
        <dbReference type="ARBA" id="ARBA00023136"/>
    </source>
</evidence>
<dbReference type="FunFam" id="3.40.50.300:FF:000053">
    <property type="entry name" value="Signal recognition particle receptor FtsY"/>
    <property type="match status" value="1"/>
</dbReference>
<evidence type="ECO:0000256" key="4">
    <source>
        <dbReference type="ARBA" id="ARBA00022741"/>
    </source>
</evidence>
<dbReference type="GO" id="GO:0005886">
    <property type="term" value="C:plasma membrane"/>
    <property type="evidence" value="ECO:0007669"/>
    <property type="project" value="UniProtKB-SubCell"/>
</dbReference>
<keyword evidence="8 11" id="KW-0675">Receptor</keyword>
<keyword evidence="3 11" id="KW-0963">Cytoplasm</keyword>
<keyword evidence="16" id="KW-1185">Reference proteome</keyword>
<evidence type="ECO:0000256" key="6">
    <source>
        <dbReference type="ARBA" id="ARBA00023134"/>
    </source>
</evidence>
<comment type="caution">
    <text evidence="15">The sequence shown here is derived from an EMBL/GenBank/DDBJ whole genome shotgun (WGS) entry which is preliminary data.</text>
</comment>
<evidence type="ECO:0000259" key="14">
    <source>
        <dbReference type="SMART" id="SM00963"/>
    </source>
</evidence>
<comment type="catalytic activity">
    <reaction evidence="9 11">
        <text>GTP + H2O = GDP + phosphate + H(+)</text>
        <dbReference type="Rhea" id="RHEA:19669"/>
        <dbReference type="ChEBI" id="CHEBI:15377"/>
        <dbReference type="ChEBI" id="CHEBI:15378"/>
        <dbReference type="ChEBI" id="CHEBI:37565"/>
        <dbReference type="ChEBI" id="CHEBI:43474"/>
        <dbReference type="ChEBI" id="CHEBI:58189"/>
        <dbReference type="EC" id="3.6.5.4"/>
    </reaction>
</comment>
<dbReference type="SUPFAM" id="SSF52540">
    <property type="entry name" value="P-loop containing nucleoside triphosphate hydrolases"/>
    <property type="match status" value="1"/>
</dbReference>
<dbReference type="NCBIfam" id="TIGR00064">
    <property type="entry name" value="ftsY"/>
    <property type="match status" value="1"/>
</dbReference>
<dbReference type="Pfam" id="PF02881">
    <property type="entry name" value="SRP54_N"/>
    <property type="match status" value="1"/>
</dbReference>
<dbReference type="InterPro" id="IPR036225">
    <property type="entry name" value="SRP/SRP_N"/>
</dbReference>
<feature type="domain" description="Signal recognition particle SRP54 helical bundle" evidence="14">
    <location>
        <begin position="23"/>
        <end position="102"/>
    </location>
</feature>
<keyword evidence="4 11" id="KW-0547">Nucleotide-binding</keyword>
<dbReference type="GO" id="GO:0006614">
    <property type="term" value="P:SRP-dependent cotranslational protein targeting to membrane"/>
    <property type="evidence" value="ECO:0007669"/>
    <property type="project" value="InterPro"/>
</dbReference>
<dbReference type="SMART" id="SM00382">
    <property type="entry name" value="AAA"/>
    <property type="match status" value="1"/>
</dbReference>
<dbReference type="EC" id="3.6.5.4" evidence="11"/>
<keyword evidence="2 11" id="KW-1003">Cell membrane</keyword>
<dbReference type="GO" id="GO:0005047">
    <property type="term" value="F:signal recognition particle binding"/>
    <property type="evidence" value="ECO:0007669"/>
    <property type="project" value="TreeGrafter"/>
</dbReference>
<comment type="similarity">
    <text evidence="11">Belongs to the GTP-binding SRP family. FtsY subfamily.</text>
</comment>
<comment type="function">
    <text evidence="10 11">Involved in targeting and insertion of nascent membrane proteins into the cytoplasmic membrane. Acts as a receptor for the complex formed by the signal recognition particle (SRP) and the ribosome-nascent chain (RNC). Interaction with SRP-RNC leads to the transfer of the RNC complex to the Sec translocase for insertion into the membrane, the hydrolysis of GTP by both Ffh and FtsY, and the dissociation of the SRP-FtsY complex into the individual components.</text>
</comment>
<dbReference type="GO" id="GO:0005525">
    <property type="term" value="F:GTP binding"/>
    <property type="evidence" value="ECO:0007669"/>
    <property type="project" value="UniProtKB-UniRule"/>
</dbReference>
<keyword evidence="5 11" id="KW-0378">Hydrolase</keyword>
<feature type="binding site" evidence="11">
    <location>
        <begin position="270"/>
        <end position="273"/>
    </location>
    <ligand>
        <name>GTP</name>
        <dbReference type="ChEBI" id="CHEBI:37565"/>
    </ligand>
</feature>
<feature type="domain" description="SRP54-type proteins GTP-binding" evidence="13">
    <location>
        <begin position="117"/>
        <end position="318"/>
    </location>
</feature>
<dbReference type="SMART" id="SM00962">
    <property type="entry name" value="SRP54"/>
    <property type="match status" value="1"/>
</dbReference>
<dbReference type="PANTHER" id="PTHR43134">
    <property type="entry name" value="SIGNAL RECOGNITION PARTICLE RECEPTOR SUBUNIT ALPHA"/>
    <property type="match status" value="1"/>
</dbReference>
<evidence type="ECO:0000256" key="2">
    <source>
        <dbReference type="ARBA" id="ARBA00022475"/>
    </source>
</evidence>
<dbReference type="InterPro" id="IPR004390">
    <property type="entry name" value="SR_rcpt_FtsY"/>
</dbReference>
<keyword evidence="6 11" id="KW-0342">GTP-binding</keyword>
<feature type="domain" description="AAA+ ATPase" evidence="12">
    <location>
        <begin position="116"/>
        <end position="274"/>
    </location>
</feature>
<dbReference type="InterPro" id="IPR027417">
    <property type="entry name" value="P-loop_NTPase"/>
</dbReference>
<evidence type="ECO:0000259" key="13">
    <source>
        <dbReference type="SMART" id="SM00962"/>
    </source>
</evidence>
<gene>
    <name evidence="11" type="primary">ftsY</name>
    <name evidence="15" type="ORF">BXY39_1861</name>
</gene>
<protein>
    <recommendedName>
        <fullName evidence="11">Signal recognition particle receptor FtsY</fullName>
        <shortName evidence="11">SRP receptor</shortName>
        <ecNumber evidence="11">3.6.5.4</ecNumber>
    </recommendedName>
</protein>
<dbReference type="FunCoup" id="A0A3M0CD61">
    <property type="interactions" value="569"/>
</dbReference>
<reference evidence="15 16" key="1">
    <citation type="submission" date="2018-10" db="EMBL/GenBank/DDBJ databases">
        <title>Genomic Encyclopedia of Archaeal and Bacterial Type Strains, Phase II (KMG-II): from individual species to whole genera.</title>
        <authorList>
            <person name="Goeker M."/>
        </authorList>
    </citation>
    <scope>NUCLEOTIDE SEQUENCE [LARGE SCALE GENOMIC DNA]</scope>
    <source>
        <strain evidence="15 16">DSM 25217</strain>
    </source>
</reference>
<dbReference type="Proteomes" id="UP000271227">
    <property type="component" value="Unassembled WGS sequence"/>
</dbReference>
<dbReference type="RefSeq" id="WP_121938566.1">
    <property type="nucleotide sequence ID" value="NZ_REFR01000011.1"/>
</dbReference>
<evidence type="ECO:0000256" key="10">
    <source>
        <dbReference type="ARBA" id="ARBA00053570"/>
    </source>
</evidence>
<evidence type="ECO:0000256" key="1">
    <source>
        <dbReference type="ARBA" id="ARBA00004515"/>
    </source>
</evidence>
<evidence type="ECO:0000256" key="9">
    <source>
        <dbReference type="ARBA" id="ARBA00048027"/>
    </source>
</evidence>
<dbReference type="FunFam" id="1.20.120.140:FF:000002">
    <property type="entry name" value="Signal recognition particle receptor FtsY"/>
    <property type="match status" value="1"/>
</dbReference>
<evidence type="ECO:0000313" key="15">
    <source>
        <dbReference type="EMBL" id="RMB07771.1"/>
    </source>
</evidence>
<comment type="subcellular location">
    <subcellularLocation>
        <location evidence="1">Cell inner membrane</location>
        <topology evidence="1">Peripheral membrane protein</topology>
        <orientation evidence="1">Cytoplasmic side</orientation>
    </subcellularLocation>
    <subcellularLocation>
        <location evidence="11">Cell membrane</location>
        <topology evidence="11">Peripheral membrane protein</topology>
        <orientation evidence="11">Cytoplasmic side</orientation>
    </subcellularLocation>
    <subcellularLocation>
        <location evidence="11">Cytoplasm</location>
    </subcellularLocation>
</comment>
<dbReference type="Gene3D" id="3.40.50.300">
    <property type="entry name" value="P-loop containing nucleotide triphosphate hydrolases"/>
    <property type="match status" value="1"/>
</dbReference>
<dbReference type="OrthoDB" id="9804720at2"/>
<dbReference type="Gene3D" id="1.20.120.140">
    <property type="entry name" value="Signal recognition particle SRP54, nucleotide-binding domain"/>
    <property type="match status" value="1"/>
</dbReference>
<dbReference type="InterPro" id="IPR013822">
    <property type="entry name" value="Signal_recog_particl_SRP54_hlx"/>
</dbReference>
<organism evidence="15 16">
    <name type="scientific">Eilatimonas milleporae</name>
    <dbReference type="NCBI Taxonomy" id="911205"/>
    <lineage>
        <taxon>Bacteria</taxon>
        <taxon>Pseudomonadati</taxon>
        <taxon>Pseudomonadota</taxon>
        <taxon>Alphaproteobacteria</taxon>
        <taxon>Kordiimonadales</taxon>
        <taxon>Kordiimonadaceae</taxon>
        <taxon>Eilatimonas</taxon>
    </lineage>
</organism>
<dbReference type="GO" id="GO:0005737">
    <property type="term" value="C:cytoplasm"/>
    <property type="evidence" value="ECO:0007669"/>
    <property type="project" value="UniProtKB-SubCell"/>
</dbReference>
<dbReference type="InterPro" id="IPR000897">
    <property type="entry name" value="SRP54_GTPase_dom"/>
</dbReference>
<feature type="binding site" evidence="11">
    <location>
        <begin position="124"/>
        <end position="131"/>
    </location>
    <ligand>
        <name>GTP</name>
        <dbReference type="ChEBI" id="CHEBI:37565"/>
    </ligand>
</feature>
<dbReference type="EMBL" id="REFR01000011">
    <property type="protein sequence ID" value="RMB07771.1"/>
    <property type="molecule type" value="Genomic_DNA"/>
</dbReference>
<dbReference type="CDD" id="cd17874">
    <property type="entry name" value="FtsY"/>
    <property type="match status" value="1"/>
</dbReference>
<dbReference type="InterPro" id="IPR042101">
    <property type="entry name" value="SRP54_N_sf"/>
</dbReference>
<evidence type="ECO:0000256" key="3">
    <source>
        <dbReference type="ARBA" id="ARBA00022490"/>
    </source>
</evidence>
<dbReference type="InterPro" id="IPR003593">
    <property type="entry name" value="AAA+_ATPase"/>
</dbReference>
<dbReference type="Pfam" id="PF00448">
    <property type="entry name" value="SRP54"/>
    <property type="match status" value="1"/>
</dbReference>
<dbReference type="InParanoid" id="A0A3M0CD61"/>
<dbReference type="AlphaFoldDB" id="A0A3M0CD61"/>
<name>A0A3M0CD61_9PROT</name>
<comment type="subunit">
    <text evidence="11">Part of the signal recognition particle protein translocation system, which is composed of SRP and FtsY. SRP is a ribonucleoprotein composed of Ffh and a 4.5S RNA molecule.</text>
</comment>
<feature type="binding site" evidence="11">
    <location>
        <begin position="206"/>
        <end position="210"/>
    </location>
    <ligand>
        <name>GTP</name>
        <dbReference type="ChEBI" id="CHEBI:37565"/>
    </ligand>
</feature>
<evidence type="ECO:0000259" key="12">
    <source>
        <dbReference type="SMART" id="SM00382"/>
    </source>
</evidence>
<sequence length="327" mass="34390">MTETGKADTGKKGAGKKGWFTRLKDGLRRSTGKISDGITGIFTRSKLDDDTLEALEELLISADLGVTTATRLTEALAQDRYDKDITDEEVRRFLAREVGAILSPVAKPLTVNSGHKPHVILMAGVNGAGKTTTIGKLAKRFKQEGKSVMLAAGDTFRAAAIEQLQIWGQRVGVPVVAKPTGSDAAALAYEAVDSAVAQGVDVLLIDTAGRLQNRAELMAELAKVVRVIGKKVEGAPHDTLLVLDATTGQNAVHQVEVFQDMASISGLVMTKLDGSAKGGVLVAIADKFGLPVHAIGVGEAVEDLAAFDPDEFAEALVGLDTRDRPAA</sequence>
<dbReference type="GO" id="GO:0003924">
    <property type="term" value="F:GTPase activity"/>
    <property type="evidence" value="ECO:0007669"/>
    <property type="project" value="UniProtKB-UniRule"/>
</dbReference>
<dbReference type="SUPFAM" id="SSF47364">
    <property type="entry name" value="Domain of the SRP/SRP receptor G-proteins"/>
    <property type="match status" value="1"/>
</dbReference>
<dbReference type="HAMAP" id="MF_00920">
    <property type="entry name" value="FtsY"/>
    <property type="match status" value="1"/>
</dbReference>
<evidence type="ECO:0000313" key="16">
    <source>
        <dbReference type="Proteomes" id="UP000271227"/>
    </source>
</evidence>
<keyword evidence="7 11" id="KW-0472">Membrane</keyword>
<dbReference type="PANTHER" id="PTHR43134:SF1">
    <property type="entry name" value="SIGNAL RECOGNITION PARTICLE RECEPTOR SUBUNIT ALPHA"/>
    <property type="match status" value="1"/>
</dbReference>